<evidence type="ECO:0000313" key="2">
    <source>
        <dbReference type="Proteomes" id="UP000030745"/>
    </source>
</evidence>
<dbReference type="PANTHER" id="PTHR28608:SF1">
    <property type="entry name" value="INTEGRATOR COMPLEX SUBUNIT 2"/>
    <property type="match status" value="1"/>
</dbReference>
<dbReference type="Pfam" id="PF14750">
    <property type="entry name" value="INTS2"/>
    <property type="match status" value="1"/>
</dbReference>
<reference evidence="1 2" key="1">
    <citation type="journal article" date="2013" name="PLoS Genet.">
        <title>Distinctive expansion of potential virulence genes in the genome of the oomycete fish pathogen Saprolegnia parasitica.</title>
        <authorList>
            <person name="Jiang R.H."/>
            <person name="de Bruijn I."/>
            <person name="Haas B.J."/>
            <person name="Belmonte R."/>
            <person name="Lobach L."/>
            <person name="Christie J."/>
            <person name="van den Ackerveken G."/>
            <person name="Bottin A."/>
            <person name="Bulone V."/>
            <person name="Diaz-Moreno S.M."/>
            <person name="Dumas B."/>
            <person name="Fan L."/>
            <person name="Gaulin E."/>
            <person name="Govers F."/>
            <person name="Grenville-Briggs L.J."/>
            <person name="Horner N.R."/>
            <person name="Levin J.Z."/>
            <person name="Mammella M."/>
            <person name="Meijer H.J."/>
            <person name="Morris P."/>
            <person name="Nusbaum C."/>
            <person name="Oome S."/>
            <person name="Phillips A.J."/>
            <person name="van Rooyen D."/>
            <person name="Rzeszutek E."/>
            <person name="Saraiva M."/>
            <person name="Secombes C.J."/>
            <person name="Seidl M.F."/>
            <person name="Snel B."/>
            <person name="Stassen J.H."/>
            <person name="Sykes S."/>
            <person name="Tripathy S."/>
            <person name="van den Berg H."/>
            <person name="Vega-Arreguin J.C."/>
            <person name="Wawra S."/>
            <person name="Young S.K."/>
            <person name="Zeng Q."/>
            <person name="Dieguez-Uribeondo J."/>
            <person name="Russ C."/>
            <person name="Tyler B.M."/>
            <person name="van West P."/>
        </authorList>
    </citation>
    <scope>NUCLEOTIDE SEQUENCE [LARGE SCALE GENOMIC DNA]</scope>
    <source>
        <strain evidence="1 2">CBS 223.65</strain>
    </source>
</reference>
<dbReference type="OrthoDB" id="70899at2759"/>
<name>A0A067C3R2_SAPPC</name>
<dbReference type="GO" id="GO:0034472">
    <property type="term" value="P:snRNA 3'-end processing"/>
    <property type="evidence" value="ECO:0007669"/>
    <property type="project" value="TreeGrafter"/>
</dbReference>
<dbReference type="EMBL" id="KK583250">
    <property type="protein sequence ID" value="KDO23760.1"/>
    <property type="molecule type" value="Genomic_DNA"/>
</dbReference>
<sequence length="493" mass="53858">MMDVRRATRATPTAHLSHAILLERLRSTLLQALSSWAPEHGLFVLETLLRSYCGLLGRASLQLHETEATALLTVIARALPGLRSPRGTAVVPVAFATLVLACLSKLGSPDDVPFMQEARHGIKALYDADRAASGPAFMMMALLLYTKPSMVVDLLRNVIDCAVVVPVERIPLFGEYVLKLDFTEAVMVHGLLATATPPTIDASTHNVLHEMALRVTYSLLCERSFVRHKANPGDWLWLQVQAATLPLHPILPNLMLEWAENTVASVDVNSQQAHIPSLRAPLVHNAILAVASLDVSTHPKAWARAALLSVYALHMNRRSPTKHAYETHTLPLQRIFSVTAAASRAGDAFEFVFPLLLRLVLDDFAHALLPAPTHSEFYTTSDVSRPIPEAWRTIDGVQRRMPEVREALADLRDASGAVLSPLAHWLVSVVLPAAMGASLPSTSANPFAPIADAPSSTRTAVAHAEVCNLRDSRNGHERRAHKVVARFRHGHAK</sequence>
<dbReference type="VEuPathDB" id="FungiDB:SPRG_20925"/>
<dbReference type="AlphaFoldDB" id="A0A067C3R2"/>
<dbReference type="GO" id="GO:0032039">
    <property type="term" value="C:integrator complex"/>
    <property type="evidence" value="ECO:0007669"/>
    <property type="project" value="InterPro"/>
</dbReference>
<keyword evidence="2" id="KW-1185">Reference proteome</keyword>
<protein>
    <submittedName>
        <fullName evidence="1">Uncharacterized protein</fullName>
    </submittedName>
</protein>
<dbReference type="PANTHER" id="PTHR28608">
    <property type="entry name" value="INTEGRATOR COMPLEX SUBUNIT 2"/>
    <property type="match status" value="1"/>
</dbReference>
<organism evidence="1 2">
    <name type="scientific">Saprolegnia parasitica (strain CBS 223.65)</name>
    <dbReference type="NCBI Taxonomy" id="695850"/>
    <lineage>
        <taxon>Eukaryota</taxon>
        <taxon>Sar</taxon>
        <taxon>Stramenopiles</taxon>
        <taxon>Oomycota</taxon>
        <taxon>Saprolegniomycetes</taxon>
        <taxon>Saprolegniales</taxon>
        <taxon>Saprolegniaceae</taxon>
        <taxon>Saprolegnia</taxon>
    </lineage>
</organism>
<evidence type="ECO:0000313" key="1">
    <source>
        <dbReference type="EMBL" id="KDO23760.1"/>
    </source>
</evidence>
<dbReference type="STRING" id="695850.A0A067C3R2"/>
<gene>
    <name evidence="1" type="ORF">SPRG_20925</name>
</gene>
<dbReference type="GeneID" id="24141897"/>
<dbReference type="KEGG" id="spar:SPRG_20925"/>
<dbReference type="InterPro" id="IPR029321">
    <property type="entry name" value="INTS2"/>
</dbReference>
<dbReference type="RefSeq" id="XP_012205597.1">
    <property type="nucleotide sequence ID" value="XM_012350207.1"/>
</dbReference>
<dbReference type="Proteomes" id="UP000030745">
    <property type="component" value="Unassembled WGS sequence"/>
</dbReference>
<proteinExistence type="predicted"/>
<accession>A0A067C3R2</accession>